<dbReference type="Proteomes" id="UP001313282">
    <property type="component" value="Unassembled WGS sequence"/>
</dbReference>
<accession>A0AAN8N0C5</accession>
<dbReference type="GO" id="GO:0015095">
    <property type="term" value="F:magnesium ion transmembrane transporter activity"/>
    <property type="evidence" value="ECO:0007669"/>
    <property type="project" value="TreeGrafter"/>
</dbReference>
<feature type="compositionally biased region" description="Pro residues" evidence="5">
    <location>
        <begin position="817"/>
        <end position="836"/>
    </location>
</feature>
<feature type="region of interest" description="Disordered" evidence="5">
    <location>
        <begin position="266"/>
        <end position="331"/>
    </location>
</feature>
<reference evidence="7 8" key="1">
    <citation type="submission" date="2019-10" db="EMBL/GenBank/DDBJ databases">
        <authorList>
            <person name="Palmer J.M."/>
        </authorList>
    </citation>
    <scope>NUCLEOTIDE SEQUENCE [LARGE SCALE GENOMIC DNA]</scope>
    <source>
        <strain evidence="7 8">TWF718</strain>
    </source>
</reference>
<keyword evidence="2 6" id="KW-0812">Transmembrane</keyword>
<keyword evidence="3 6" id="KW-1133">Transmembrane helix</keyword>
<feature type="transmembrane region" description="Helical" evidence="6">
    <location>
        <begin position="582"/>
        <end position="602"/>
    </location>
</feature>
<evidence type="ECO:0000256" key="4">
    <source>
        <dbReference type="ARBA" id="ARBA00023136"/>
    </source>
</evidence>
<dbReference type="Gene3D" id="1.20.58.340">
    <property type="entry name" value="Magnesium transport protein CorA, transmembrane region"/>
    <property type="match status" value="1"/>
</dbReference>
<dbReference type="GO" id="GO:0050897">
    <property type="term" value="F:cobalt ion binding"/>
    <property type="evidence" value="ECO:0007669"/>
    <property type="project" value="TreeGrafter"/>
</dbReference>
<dbReference type="Pfam" id="PF01544">
    <property type="entry name" value="CorA"/>
    <property type="match status" value="1"/>
</dbReference>
<comment type="caution">
    <text evidence="7">The sequence shown here is derived from an EMBL/GenBank/DDBJ whole genome shotgun (WGS) entry which is preliminary data.</text>
</comment>
<dbReference type="EMBL" id="JAVHNR010000003">
    <property type="protein sequence ID" value="KAK6347570.1"/>
    <property type="molecule type" value="Genomic_DNA"/>
</dbReference>
<evidence type="ECO:0000256" key="5">
    <source>
        <dbReference type="SAM" id="MobiDB-lite"/>
    </source>
</evidence>
<dbReference type="InterPro" id="IPR045863">
    <property type="entry name" value="CorA_TM1_TM2"/>
</dbReference>
<evidence type="ECO:0000256" key="6">
    <source>
        <dbReference type="SAM" id="Phobius"/>
    </source>
</evidence>
<dbReference type="PANTHER" id="PTHR46494">
    <property type="entry name" value="CORA FAMILY METAL ION TRANSPORTER (EUROFUNG)"/>
    <property type="match status" value="1"/>
</dbReference>
<dbReference type="GO" id="GO:0005886">
    <property type="term" value="C:plasma membrane"/>
    <property type="evidence" value="ECO:0007669"/>
    <property type="project" value="UniProtKB-SubCell"/>
</dbReference>
<gene>
    <name evidence="7" type="ORF">TWF718_005408</name>
</gene>
<dbReference type="GO" id="GO:0015087">
    <property type="term" value="F:cobalt ion transmembrane transporter activity"/>
    <property type="evidence" value="ECO:0007669"/>
    <property type="project" value="TreeGrafter"/>
</dbReference>
<evidence type="ECO:0000313" key="8">
    <source>
        <dbReference type="Proteomes" id="UP001313282"/>
    </source>
</evidence>
<feature type="transmembrane region" description="Helical" evidence="6">
    <location>
        <begin position="614"/>
        <end position="637"/>
    </location>
</feature>
<dbReference type="AlphaFoldDB" id="A0AAN8N0C5"/>
<feature type="compositionally biased region" description="Polar residues" evidence="5">
    <location>
        <begin position="784"/>
        <end position="794"/>
    </location>
</feature>
<feature type="region of interest" description="Disordered" evidence="5">
    <location>
        <begin position="1"/>
        <end position="31"/>
    </location>
</feature>
<keyword evidence="4 6" id="KW-0472">Membrane</keyword>
<dbReference type="InterPro" id="IPR002523">
    <property type="entry name" value="MgTranspt_CorA/ZnTranspt_ZntB"/>
</dbReference>
<feature type="compositionally biased region" description="Basic and acidic residues" evidence="5">
    <location>
        <begin position="795"/>
        <end position="808"/>
    </location>
</feature>
<proteinExistence type="predicted"/>
<feature type="region of interest" description="Disordered" evidence="5">
    <location>
        <begin position="40"/>
        <end position="59"/>
    </location>
</feature>
<evidence type="ECO:0000256" key="1">
    <source>
        <dbReference type="ARBA" id="ARBA00004651"/>
    </source>
</evidence>
<feature type="compositionally biased region" description="Basic and acidic residues" evidence="5">
    <location>
        <begin position="266"/>
        <end position="285"/>
    </location>
</feature>
<dbReference type="SUPFAM" id="SSF144083">
    <property type="entry name" value="Magnesium transport protein CorA, transmembrane region"/>
    <property type="match status" value="1"/>
</dbReference>
<feature type="compositionally biased region" description="Polar residues" evidence="5">
    <location>
        <begin position="47"/>
        <end position="57"/>
    </location>
</feature>
<organism evidence="7 8">
    <name type="scientific">Orbilia javanica</name>
    <dbReference type="NCBI Taxonomy" id="47235"/>
    <lineage>
        <taxon>Eukaryota</taxon>
        <taxon>Fungi</taxon>
        <taxon>Dikarya</taxon>
        <taxon>Ascomycota</taxon>
        <taxon>Pezizomycotina</taxon>
        <taxon>Orbiliomycetes</taxon>
        <taxon>Orbiliales</taxon>
        <taxon>Orbiliaceae</taxon>
        <taxon>Orbilia</taxon>
    </lineage>
</organism>
<dbReference type="GO" id="GO:0000287">
    <property type="term" value="F:magnesium ion binding"/>
    <property type="evidence" value="ECO:0007669"/>
    <property type="project" value="TreeGrafter"/>
</dbReference>
<sequence length="851" mass="97419">MTVQLDLPRTEMQESSRAPLPRPSSRRSSDAGHYVHFTHHGLAAGHGTNTAPSSGRNSMYDYPATSTNMSGFGTAAGTAGTPGNSMPWPGFAGFANQVKRYALMPTKGKDWAKTKKDMRWDPQFCGPDKRIRRLLMVEYCKTMIVDEKTGRRFIKMDAKALECSDMESLETLCKMERGEDVILRVFHVQNFPQATEFFVAKYRMHDRKNIEGWDNLKEWVYHFRPTRRAGKAVPMAKTFKKRQMPGLAKVAWGMDCLKVMRVGYRPDDSRERHPDTKVAELKGFLDDDDGTDEDTGKPGLLKPEDPWESEDDERSPSPHWIDTDPNNPRLAHHTHDIYSQRLSVYLQWVTNENHNKLHSINPDDEHRKAVDVYDGGSTVIVFDNSESLSIDDTIVPAHGEIERIWRGPGTSFYEILTDEDGQDINGSGNGKFARDFIQRIVETIYNSVADCWEAVLDVAWDHESILQDSIYEHPADESRAPELFKNSETWLKFSKLMSYHLECIGDVQEYVGDFKDEDESNDSDTAVFTWLRSVEQTFMRLNGYIEEDLIKQTDKLTDLMYKTVGIRDSQDSLRLGTSMWRLSWVTFVFLPLSFITSFFGMNVDTFEDNPPIKWYFIASVPFMTVVLISVFILKWFIDRHRRPIYERGVYERLFNDLQQQNADLWSSHGPREVKPVGVISHIKWWIIYRFTKGRSSFKGTNIEYDSFWSRFKQYLVWKWSPDIVFQPQDGNWTDKETGEGLSRGRQNSLQRPQASPRLLPSGTIGPGTVPKRVPSGPGRPTLRRGQSVSFSQRSTRSEKSTIKVEKSQPFEYRGGLAPPPATHTPPPPPRGAPPPIVSVERTSPSPPRKGE</sequence>
<evidence type="ECO:0000256" key="2">
    <source>
        <dbReference type="ARBA" id="ARBA00022692"/>
    </source>
</evidence>
<feature type="region of interest" description="Disordered" evidence="5">
    <location>
        <begin position="728"/>
        <end position="851"/>
    </location>
</feature>
<name>A0AAN8N0C5_9PEZI</name>
<feature type="compositionally biased region" description="Polar residues" evidence="5">
    <location>
        <begin position="744"/>
        <end position="753"/>
    </location>
</feature>
<dbReference type="PANTHER" id="PTHR46494:SF1">
    <property type="entry name" value="CORA FAMILY METAL ION TRANSPORTER (EUROFUNG)"/>
    <property type="match status" value="1"/>
</dbReference>
<evidence type="ECO:0000256" key="3">
    <source>
        <dbReference type="ARBA" id="ARBA00022989"/>
    </source>
</evidence>
<comment type="subcellular location">
    <subcellularLocation>
        <location evidence="1">Cell membrane</location>
        <topology evidence="1">Multi-pass membrane protein</topology>
    </subcellularLocation>
</comment>
<evidence type="ECO:0000313" key="7">
    <source>
        <dbReference type="EMBL" id="KAK6347570.1"/>
    </source>
</evidence>
<keyword evidence="8" id="KW-1185">Reference proteome</keyword>
<protein>
    <submittedName>
        <fullName evidence="7">Uncharacterized protein</fullName>
    </submittedName>
</protein>